<dbReference type="Proteomes" id="UP000238823">
    <property type="component" value="Unassembled WGS sequence"/>
</dbReference>
<feature type="compositionally biased region" description="Acidic residues" evidence="1">
    <location>
        <begin position="1"/>
        <end position="11"/>
    </location>
</feature>
<sequence>MDNPAFDEDFDTDKPGADTGGASTRPEAGDDEDSGGAGESDSGSNGETGGADPLSPGWDALASPATFSACRGTTASPTECAMAAGEGMFEAIVIDQSSNSGDYLIACMIFHIDDTITDKTVTQVLLEMHTIDASYSSSDAAGEIWAVEPFTEASFAASLPLRVGVSPLAPNPGPGKIFKPVYWKLPNDLVAPNVPIYLCAYPLSGDGAYFYSHAGPFPPVLYLDYE</sequence>
<evidence type="ECO:0000313" key="2">
    <source>
        <dbReference type="EMBL" id="PRP96450.1"/>
    </source>
</evidence>
<protein>
    <submittedName>
        <fullName evidence="2">Uncharacterized protein</fullName>
    </submittedName>
</protein>
<evidence type="ECO:0000313" key="3">
    <source>
        <dbReference type="Proteomes" id="UP000238823"/>
    </source>
</evidence>
<gene>
    <name evidence="2" type="ORF">ENSA7_72650</name>
</gene>
<dbReference type="OrthoDB" id="9856797at2"/>
<reference evidence="2 3" key="1">
    <citation type="submission" date="2018-03" db="EMBL/GenBank/DDBJ databases">
        <title>Draft Genome Sequences of the Obligatory Marine Myxobacteria Enhygromyxa salina SWB007.</title>
        <authorList>
            <person name="Poehlein A."/>
            <person name="Moghaddam J.A."/>
            <person name="Harms H."/>
            <person name="Alanjari M."/>
            <person name="Koenig G.M."/>
            <person name="Daniel R."/>
            <person name="Schaeberle T.F."/>
        </authorList>
    </citation>
    <scope>NUCLEOTIDE SEQUENCE [LARGE SCALE GENOMIC DNA]</scope>
    <source>
        <strain evidence="2 3">SWB007</strain>
    </source>
</reference>
<dbReference type="EMBL" id="PVNL01000135">
    <property type="protein sequence ID" value="PRP96450.1"/>
    <property type="molecule type" value="Genomic_DNA"/>
</dbReference>
<evidence type="ECO:0000256" key="1">
    <source>
        <dbReference type="SAM" id="MobiDB-lite"/>
    </source>
</evidence>
<dbReference type="RefSeq" id="WP_106094036.1">
    <property type="nucleotide sequence ID" value="NZ_PVNL01000135.1"/>
</dbReference>
<proteinExistence type="predicted"/>
<accession>A0A2S9XUN6</accession>
<feature type="region of interest" description="Disordered" evidence="1">
    <location>
        <begin position="1"/>
        <end position="58"/>
    </location>
</feature>
<organism evidence="2 3">
    <name type="scientific">Enhygromyxa salina</name>
    <dbReference type="NCBI Taxonomy" id="215803"/>
    <lineage>
        <taxon>Bacteria</taxon>
        <taxon>Pseudomonadati</taxon>
        <taxon>Myxococcota</taxon>
        <taxon>Polyangia</taxon>
        <taxon>Nannocystales</taxon>
        <taxon>Nannocystaceae</taxon>
        <taxon>Enhygromyxa</taxon>
    </lineage>
</organism>
<comment type="caution">
    <text evidence="2">The sequence shown here is derived from an EMBL/GenBank/DDBJ whole genome shotgun (WGS) entry which is preliminary data.</text>
</comment>
<name>A0A2S9XUN6_9BACT</name>
<dbReference type="AlphaFoldDB" id="A0A2S9XUN6"/>